<dbReference type="Proteomes" id="UP000267096">
    <property type="component" value="Unassembled WGS sequence"/>
</dbReference>
<dbReference type="SMART" id="SM01161">
    <property type="entry name" value="DUF1767"/>
    <property type="match status" value="1"/>
</dbReference>
<dbReference type="OrthoDB" id="434939at2759"/>
<evidence type="ECO:0000313" key="1">
    <source>
        <dbReference type="EMBL" id="VDK21445.1"/>
    </source>
</evidence>
<evidence type="ECO:0000313" key="2">
    <source>
        <dbReference type="Proteomes" id="UP000267096"/>
    </source>
</evidence>
<gene>
    <name evidence="1" type="ORF">ASIM_LOCUS3263</name>
</gene>
<dbReference type="InterPro" id="IPR042470">
    <property type="entry name" value="RMI1_N_C_sf"/>
</dbReference>
<organism evidence="1 2">
    <name type="scientific">Anisakis simplex</name>
    <name type="common">Herring worm</name>
    <dbReference type="NCBI Taxonomy" id="6269"/>
    <lineage>
        <taxon>Eukaryota</taxon>
        <taxon>Metazoa</taxon>
        <taxon>Ecdysozoa</taxon>
        <taxon>Nematoda</taxon>
        <taxon>Chromadorea</taxon>
        <taxon>Rhabditida</taxon>
        <taxon>Spirurina</taxon>
        <taxon>Ascaridomorpha</taxon>
        <taxon>Ascaridoidea</taxon>
        <taxon>Anisakidae</taxon>
        <taxon>Anisakis</taxon>
        <taxon>Anisakis simplex complex</taxon>
    </lineage>
</organism>
<sequence length="140" mass="15630">MMHFAGINELINQGWPISEERLAEFFGEKQFDDPSKLRQTLLDSDIREYGVTVLMDRVDYRIGELKGPVVVQISKLLNVSCSKLSQSSRSGSDGLYKIQLTDGHSTINAVQFDPIPTLTKEFVKLVVVIMLVVDGMGVLI</sequence>
<dbReference type="Gene3D" id="2.40.50.770">
    <property type="entry name" value="RecQ-mediated genome instability protein Rmi1, C-terminal domain"/>
    <property type="match status" value="1"/>
</dbReference>
<keyword evidence="2" id="KW-1185">Reference proteome</keyword>
<dbReference type="AlphaFoldDB" id="A0A3P6P134"/>
<reference evidence="1 2" key="1">
    <citation type="submission" date="2018-11" db="EMBL/GenBank/DDBJ databases">
        <authorList>
            <consortium name="Pathogen Informatics"/>
        </authorList>
    </citation>
    <scope>NUCLEOTIDE SEQUENCE [LARGE SCALE GENOMIC DNA]</scope>
</reference>
<name>A0A3P6P134_ANISI</name>
<protein>
    <submittedName>
        <fullName evidence="1">Uncharacterized protein</fullName>
    </submittedName>
</protein>
<accession>A0A3P6P134</accession>
<proteinExistence type="predicted"/>
<dbReference type="EMBL" id="UYRR01004935">
    <property type="protein sequence ID" value="VDK21445.1"/>
    <property type="molecule type" value="Genomic_DNA"/>
</dbReference>